<protein>
    <submittedName>
        <fullName evidence="1">11059_t:CDS:1</fullName>
    </submittedName>
</protein>
<sequence length="85" mass="9980">NIRQARKRFLDQQAREESVEVVLAPLLPVPQILYNLLTQNNSISDEPYITQIRAYNQVLTFTFLDVNLNKELANAKKEIYTFRIQ</sequence>
<feature type="non-terminal residue" evidence="1">
    <location>
        <position position="1"/>
    </location>
</feature>
<feature type="non-terminal residue" evidence="1">
    <location>
        <position position="85"/>
    </location>
</feature>
<dbReference type="AlphaFoldDB" id="A0A9N9HY93"/>
<dbReference type="EMBL" id="CAJVPP010010811">
    <property type="protein sequence ID" value="CAG8711926.1"/>
    <property type="molecule type" value="Genomic_DNA"/>
</dbReference>
<reference evidence="1" key="1">
    <citation type="submission" date="2021-06" db="EMBL/GenBank/DDBJ databases">
        <authorList>
            <person name="Kallberg Y."/>
            <person name="Tangrot J."/>
            <person name="Rosling A."/>
        </authorList>
    </citation>
    <scope>NUCLEOTIDE SEQUENCE</scope>
    <source>
        <strain evidence="1">87-6 pot B 2015</strain>
    </source>
</reference>
<name>A0A9N9HY93_FUNMO</name>
<proteinExistence type="predicted"/>
<accession>A0A9N9HY93</accession>
<organism evidence="1 2">
    <name type="scientific">Funneliformis mosseae</name>
    <name type="common">Endomycorrhizal fungus</name>
    <name type="synonym">Glomus mosseae</name>
    <dbReference type="NCBI Taxonomy" id="27381"/>
    <lineage>
        <taxon>Eukaryota</taxon>
        <taxon>Fungi</taxon>
        <taxon>Fungi incertae sedis</taxon>
        <taxon>Mucoromycota</taxon>
        <taxon>Glomeromycotina</taxon>
        <taxon>Glomeromycetes</taxon>
        <taxon>Glomerales</taxon>
        <taxon>Glomeraceae</taxon>
        <taxon>Funneliformis</taxon>
    </lineage>
</organism>
<keyword evidence="2" id="KW-1185">Reference proteome</keyword>
<evidence type="ECO:0000313" key="2">
    <source>
        <dbReference type="Proteomes" id="UP000789375"/>
    </source>
</evidence>
<dbReference type="Proteomes" id="UP000789375">
    <property type="component" value="Unassembled WGS sequence"/>
</dbReference>
<comment type="caution">
    <text evidence="1">The sequence shown here is derived from an EMBL/GenBank/DDBJ whole genome shotgun (WGS) entry which is preliminary data.</text>
</comment>
<gene>
    <name evidence="1" type="ORF">FMOSSE_LOCUS14383</name>
</gene>
<evidence type="ECO:0000313" key="1">
    <source>
        <dbReference type="EMBL" id="CAG8711926.1"/>
    </source>
</evidence>